<gene>
    <name evidence="1" type="ORF">HPB47_027378</name>
</gene>
<protein>
    <submittedName>
        <fullName evidence="1">Uncharacterized protein</fullName>
    </submittedName>
</protein>
<proteinExistence type="predicted"/>
<comment type="caution">
    <text evidence="1">The sequence shown here is derived from an EMBL/GenBank/DDBJ whole genome shotgun (WGS) entry which is preliminary data.</text>
</comment>
<keyword evidence="2" id="KW-1185">Reference proteome</keyword>
<feature type="non-terminal residue" evidence="1">
    <location>
        <position position="486"/>
    </location>
</feature>
<evidence type="ECO:0000313" key="1">
    <source>
        <dbReference type="EMBL" id="KAG0425455.1"/>
    </source>
</evidence>
<dbReference type="EMBL" id="JABSTQ010009844">
    <property type="protein sequence ID" value="KAG0425455.1"/>
    <property type="molecule type" value="Genomic_DNA"/>
</dbReference>
<accession>A0AC60PXM9</accession>
<evidence type="ECO:0000313" key="2">
    <source>
        <dbReference type="Proteomes" id="UP000805193"/>
    </source>
</evidence>
<name>A0AC60PXM9_IXOPE</name>
<organism evidence="1 2">
    <name type="scientific">Ixodes persulcatus</name>
    <name type="common">Taiga tick</name>
    <dbReference type="NCBI Taxonomy" id="34615"/>
    <lineage>
        <taxon>Eukaryota</taxon>
        <taxon>Metazoa</taxon>
        <taxon>Ecdysozoa</taxon>
        <taxon>Arthropoda</taxon>
        <taxon>Chelicerata</taxon>
        <taxon>Arachnida</taxon>
        <taxon>Acari</taxon>
        <taxon>Parasitiformes</taxon>
        <taxon>Ixodida</taxon>
        <taxon>Ixodoidea</taxon>
        <taxon>Ixodidae</taxon>
        <taxon>Ixodinae</taxon>
        <taxon>Ixodes</taxon>
    </lineage>
</organism>
<sequence length="486" mass="52420">MSCKYESINVQLKAARSGRSAGREYAGAPRRPPWLAGDCCAAGMVSPDPIQFMALTCRDVTSWNLTDRCQFVRSVPSCEPNAGFIDYLEVIYCLLGPEKHLYTLGMSAPESGLSAVGVLVAAEVIPSVESADTGCSKNGSGVPFRYVDADERRELEIPINNDNNNSEMEPDRSVYFINLGADFLEEEVDVDTLTIVVEHPLRRGSSGDKLQAPENSKKSSNAVFWEVVSKLISVNIDGDVEEPFVIRLLSYFKIPMYLVLSITTPVVDITKKKNNWCRPLNALHCITAPVFVTFVLGMGLEMAGGVVPVVAIVAAVGAILGSAVLLTSKNDEAPKYHSAFAYAGFLVGVVWIYVISMEIVVLLQAVGLVFNISDAILGLTILAWGNGLLDFLANLNIARKGYPRMSISACFGTPCLTLLLGVGIPSLVQLAGTGNVLVLQYSKLITVLFSGLAASLVSSLVTMTALKFNSRRVYGGYLLALYSTFL</sequence>
<dbReference type="Proteomes" id="UP000805193">
    <property type="component" value="Unassembled WGS sequence"/>
</dbReference>
<reference evidence="1 2" key="1">
    <citation type="journal article" date="2020" name="Cell">
        <title>Large-Scale Comparative Analyses of Tick Genomes Elucidate Their Genetic Diversity and Vector Capacities.</title>
        <authorList>
            <consortium name="Tick Genome and Microbiome Consortium (TIGMIC)"/>
            <person name="Jia N."/>
            <person name="Wang J."/>
            <person name="Shi W."/>
            <person name="Du L."/>
            <person name="Sun Y."/>
            <person name="Zhan W."/>
            <person name="Jiang J.F."/>
            <person name="Wang Q."/>
            <person name="Zhang B."/>
            <person name="Ji P."/>
            <person name="Bell-Sakyi L."/>
            <person name="Cui X.M."/>
            <person name="Yuan T.T."/>
            <person name="Jiang B.G."/>
            <person name="Yang W.F."/>
            <person name="Lam T.T."/>
            <person name="Chang Q.C."/>
            <person name="Ding S.J."/>
            <person name="Wang X.J."/>
            <person name="Zhu J.G."/>
            <person name="Ruan X.D."/>
            <person name="Zhao L."/>
            <person name="Wei J.T."/>
            <person name="Ye R.Z."/>
            <person name="Que T.C."/>
            <person name="Du C.H."/>
            <person name="Zhou Y.H."/>
            <person name="Cheng J.X."/>
            <person name="Dai P.F."/>
            <person name="Guo W.B."/>
            <person name="Han X.H."/>
            <person name="Huang E.J."/>
            <person name="Li L.F."/>
            <person name="Wei W."/>
            <person name="Gao Y.C."/>
            <person name="Liu J.Z."/>
            <person name="Shao H.Z."/>
            <person name="Wang X."/>
            <person name="Wang C.C."/>
            <person name="Yang T.C."/>
            <person name="Huo Q.B."/>
            <person name="Li W."/>
            <person name="Chen H.Y."/>
            <person name="Chen S.E."/>
            <person name="Zhou L.G."/>
            <person name="Ni X.B."/>
            <person name="Tian J.H."/>
            <person name="Sheng Y."/>
            <person name="Liu T."/>
            <person name="Pan Y.S."/>
            <person name="Xia L.Y."/>
            <person name="Li J."/>
            <person name="Zhao F."/>
            <person name="Cao W.C."/>
        </authorList>
    </citation>
    <scope>NUCLEOTIDE SEQUENCE [LARGE SCALE GENOMIC DNA]</scope>
    <source>
        <strain evidence="1">Iper-2018</strain>
    </source>
</reference>